<proteinExistence type="predicted"/>
<organism evidence="3 4">
    <name type="scientific">Roseovarius aquimarinus</name>
    <dbReference type="NCBI Taxonomy" id="1229156"/>
    <lineage>
        <taxon>Bacteria</taxon>
        <taxon>Pseudomonadati</taxon>
        <taxon>Pseudomonadota</taxon>
        <taxon>Alphaproteobacteria</taxon>
        <taxon>Rhodobacterales</taxon>
        <taxon>Roseobacteraceae</taxon>
        <taxon>Roseovarius</taxon>
    </lineage>
</organism>
<reference evidence="3 4" key="1">
    <citation type="submission" date="2024-10" db="EMBL/GenBank/DDBJ databases">
        <authorList>
            <person name="Yang X.-N."/>
        </authorList>
    </citation>
    <scope>NUCLEOTIDE SEQUENCE [LARGE SCALE GENOMIC DNA]</scope>
    <source>
        <strain evidence="3 4">CAU 1059</strain>
    </source>
</reference>
<name>A0ABW7I9U0_9RHOB</name>
<evidence type="ECO:0000313" key="4">
    <source>
        <dbReference type="Proteomes" id="UP001607157"/>
    </source>
</evidence>
<dbReference type="Gene3D" id="1.10.238.160">
    <property type="match status" value="1"/>
</dbReference>
<comment type="caution">
    <text evidence="3">The sequence shown here is derived from an EMBL/GenBank/DDBJ whole genome shotgun (WGS) entry which is preliminary data.</text>
</comment>
<accession>A0ABW7I9U0</accession>
<dbReference type="InterPro" id="IPR009061">
    <property type="entry name" value="DNA-bd_dom_put_sf"/>
</dbReference>
<dbReference type="Proteomes" id="UP001607157">
    <property type="component" value="Unassembled WGS sequence"/>
</dbReference>
<gene>
    <name evidence="3" type="ORF">ACGRVM_10015</name>
</gene>
<sequence length="111" mass="12912">MCSNICKLKGTSQIWWENLVSENGDKPMPENFINIDELCKRLNCATSTIYRWIEQGHFPRPIKIGGMARWSEGDYDGFVQEAVQRRNDAGLRPRSVRRGRPTHSRNPHKKK</sequence>
<feature type="region of interest" description="Disordered" evidence="1">
    <location>
        <begin position="86"/>
        <end position="111"/>
    </location>
</feature>
<keyword evidence="4" id="KW-1185">Reference proteome</keyword>
<dbReference type="EMBL" id="JBIHMM010000002">
    <property type="protein sequence ID" value="MFH0254230.1"/>
    <property type="molecule type" value="Genomic_DNA"/>
</dbReference>
<protein>
    <submittedName>
        <fullName evidence="3">Helix-turn-helix transcriptional regulator</fullName>
    </submittedName>
</protein>
<feature type="compositionally biased region" description="Basic residues" evidence="1">
    <location>
        <begin position="94"/>
        <end position="111"/>
    </location>
</feature>
<dbReference type="Pfam" id="PF12728">
    <property type="entry name" value="HTH_17"/>
    <property type="match status" value="1"/>
</dbReference>
<feature type="domain" description="Helix-turn-helix" evidence="2">
    <location>
        <begin position="34"/>
        <end position="73"/>
    </location>
</feature>
<evidence type="ECO:0000259" key="2">
    <source>
        <dbReference type="Pfam" id="PF12728"/>
    </source>
</evidence>
<dbReference type="SUPFAM" id="SSF46955">
    <property type="entry name" value="Putative DNA-binding domain"/>
    <property type="match status" value="1"/>
</dbReference>
<dbReference type="RefSeq" id="WP_394624054.1">
    <property type="nucleotide sequence ID" value="NZ_JBIHMM010000002.1"/>
</dbReference>
<evidence type="ECO:0000256" key="1">
    <source>
        <dbReference type="SAM" id="MobiDB-lite"/>
    </source>
</evidence>
<evidence type="ECO:0000313" key="3">
    <source>
        <dbReference type="EMBL" id="MFH0254230.1"/>
    </source>
</evidence>
<dbReference type="InterPro" id="IPR041657">
    <property type="entry name" value="HTH_17"/>
</dbReference>